<dbReference type="RefSeq" id="WP_084263855.1">
    <property type="nucleotide sequence ID" value="NZ_CP007514.1"/>
</dbReference>
<dbReference type="InterPro" id="IPR042271">
    <property type="entry name" value="Zinicin_2_N"/>
</dbReference>
<gene>
    <name evidence="2" type="ORF">SIL72_10490</name>
</gene>
<keyword evidence="2" id="KW-0645">Protease</keyword>
<evidence type="ECO:0000313" key="2">
    <source>
        <dbReference type="EMBL" id="MDX5894453.1"/>
    </source>
</evidence>
<evidence type="ECO:0000313" key="3">
    <source>
        <dbReference type="Proteomes" id="UP001281130"/>
    </source>
</evidence>
<dbReference type="NCBIfam" id="TIGR03624">
    <property type="entry name" value="putative hydrolase"/>
    <property type="match status" value="1"/>
</dbReference>
<feature type="region of interest" description="Disordered" evidence="1">
    <location>
        <begin position="1"/>
        <end position="20"/>
    </location>
</feature>
<protein>
    <submittedName>
        <fullName evidence="2">Zinc-dependent metalloprotease</fullName>
    </submittedName>
</protein>
<dbReference type="Pfam" id="PF10103">
    <property type="entry name" value="Zincin_2"/>
    <property type="match status" value="1"/>
</dbReference>
<dbReference type="AlphaFoldDB" id="A0AB35T7V8"/>
<keyword evidence="2" id="KW-0378">Hydrolase</keyword>
<dbReference type="GO" id="GO:0008237">
    <property type="term" value="F:metallopeptidase activity"/>
    <property type="evidence" value="ECO:0007669"/>
    <property type="project" value="UniProtKB-KW"/>
</dbReference>
<sequence length="374" mass="41026">MTGSGMQNREAGPRGNSRDGMVHWGAARSVAVAVAARSERRPSGSFDYASATQRAMGPLSDFTGIELASDPATERRIVVSDRAGWIDFNIEGFGVLMEPVLQRAARGASDITRLFSGATLTAQMGFLLGFLSARVLGQYDTGPLLPKETGAQKVGEPGKVFFLDGNIASAASRLRISEDGLRLWIVLHEMTHALQFEGFPWLRDHLGRLMGDLLSPLSEKLGLSETVRRLTSNYRTGGRSIELLMTREQRASFEKVQATMSVIEGYSDYVMDRVGRRTVPGYAEITRRLAASRANRPALDTAIFRLTGLDAKLEQYRLGESFCTAVASRQGMEGLNRVWDGPENLPTLEEVRDPGLWMLRMERASEAHGPLSGT</sequence>
<dbReference type="PANTHER" id="PTHR39420">
    <property type="match status" value="1"/>
</dbReference>
<dbReference type="NCBIfam" id="TIGR03883">
    <property type="entry name" value="DUF2342_F420"/>
    <property type="match status" value="1"/>
</dbReference>
<accession>A0AB35T7V8</accession>
<comment type="caution">
    <text evidence="2">The sequence shown here is derived from an EMBL/GenBank/DDBJ whole genome shotgun (WGS) entry which is preliminary data.</text>
</comment>
<keyword evidence="2" id="KW-0482">Metalloprotease</keyword>
<dbReference type="PANTHER" id="PTHR39420:SF1">
    <property type="entry name" value="HYDROLASE"/>
    <property type="match status" value="1"/>
</dbReference>
<dbReference type="EMBL" id="JAWXXX010000001">
    <property type="protein sequence ID" value="MDX5894453.1"/>
    <property type="molecule type" value="Genomic_DNA"/>
</dbReference>
<dbReference type="Proteomes" id="UP001281130">
    <property type="component" value="Unassembled WGS sequence"/>
</dbReference>
<reference evidence="2" key="1">
    <citation type="submission" date="2023-11" db="EMBL/GenBank/DDBJ databases">
        <title>MicrobeMod: A computational toolkit for identifying prokaryotic methylation and restriction-modification with nanopore sequencing.</title>
        <authorList>
            <person name="Crits-Christoph A."/>
            <person name="Kang S.C."/>
            <person name="Lee H."/>
            <person name="Ostrov N."/>
        </authorList>
    </citation>
    <scope>NUCLEOTIDE SEQUENCE</scope>
    <source>
        <strain evidence="2">ATCC 51242</strain>
    </source>
</reference>
<organism evidence="2 3">
    <name type="scientific">Rubrobacter radiotolerans</name>
    <name type="common">Arthrobacter radiotolerans</name>
    <dbReference type="NCBI Taxonomy" id="42256"/>
    <lineage>
        <taxon>Bacteria</taxon>
        <taxon>Bacillati</taxon>
        <taxon>Actinomycetota</taxon>
        <taxon>Rubrobacteria</taxon>
        <taxon>Rubrobacterales</taxon>
        <taxon>Rubrobacteraceae</taxon>
        <taxon>Rubrobacter</taxon>
    </lineage>
</organism>
<dbReference type="SUPFAM" id="SSF55486">
    <property type="entry name" value="Metalloproteases ('zincins'), catalytic domain"/>
    <property type="match status" value="1"/>
</dbReference>
<dbReference type="InterPro" id="IPR022454">
    <property type="entry name" value="CHP03883_F420-assoc"/>
</dbReference>
<proteinExistence type="predicted"/>
<dbReference type="Gene3D" id="1.20.150.30">
    <property type="entry name" value="Zincin-like metallopeptidase, N-terminal domain"/>
    <property type="match status" value="1"/>
</dbReference>
<dbReference type="InterPro" id="IPR018766">
    <property type="entry name" value="Zinicin_2"/>
</dbReference>
<name>A0AB35T7V8_RUBRA</name>
<evidence type="ECO:0000256" key="1">
    <source>
        <dbReference type="SAM" id="MobiDB-lite"/>
    </source>
</evidence>